<feature type="coiled-coil region" evidence="2">
    <location>
        <begin position="709"/>
        <end position="736"/>
    </location>
</feature>
<feature type="coiled-coil region" evidence="2">
    <location>
        <begin position="845"/>
        <end position="872"/>
    </location>
</feature>
<dbReference type="PROSITE" id="PS50005">
    <property type="entry name" value="TPR"/>
    <property type="match status" value="1"/>
</dbReference>
<dbReference type="SMART" id="SM00028">
    <property type="entry name" value="TPR"/>
    <property type="match status" value="2"/>
</dbReference>
<keyword evidence="4" id="KW-1185">Reference proteome</keyword>
<dbReference type="RefSeq" id="WP_343840177.1">
    <property type="nucleotide sequence ID" value="NZ_BAAADO010000003.1"/>
</dbReference>
<keyword evidence="1" id="KW-0802">TPR repeat</keyword>
<dbReference type="InterPro" id="IPR011990">
    <property type="entry name" value="TPR-like_helical_dom_sf"/>
</dbReference>
<feature type="repeat" description="TPR" evidence="1">
    <location>
        <begin position="112"/>
        <end position="145"/>
    </location>
</feature>
<keyword evidence="2" id="KW-0175">Coiled coil</keyword>
<protein>
    <submittedName>
        <fullName evidence="3">Dynamin family protein</fullName>
    </submittedName>
</protein>
<evidence type="ECO:0000313" key="3">
    <source>
        <dbReference type="EMBL" id="GAA0493130.1"/>
    </source>
</evidence>
<accession>A0ABN1B9G1</accession>
<evidence type="ECO:0000256" key="2">
    <source>
        <dbReference type="SAM" id="Coils"/>
    </source>
</evidence>
<reference evidence="3 4" key="1">
    <citation type="journal article" date="2019" name="Int. J. Syst. Evol. Microbiol.">
        <title>The Global Catalogue of Microorganisms (GCM) 10K type strain sequencing project: providing services to taxonomists for standard genome sequencing and annotation.</title>
        <authorList>
            <consortium name="The Broad Institute Genomics Platform"/>
            <consortium name="The Broad Institute Genome Sequencing Center for Infectious Disease"/>
            <person name="Wu L."/>
            <person name="Ma J."/>
        </authorList>
    </citation>
    <scope>NUCLEOTIDE SEQUENCE [LARGE SCALE GENOMIC DNA]</scope>
    <source>
        <strain evidence="3 4">JCM 12389</strain>
    </source>
</reference>
<sequence>MTIEEQLINKTYYQTFMDGVQNVHPIKVLGEMYLNEHKSDIPELSAIRFAQGEVYYLNDDYESAILKWENVSNELQPWAQKNLGDAHFELGLLPIAEEYYKAVETDSNGLKSEILLQLFSLYIQLNQLDKAMDTIKKAVELDPDYPDVTDMARAFFEERKEWKEALHLAVNEALRTESLYWFEIIEGYAEAGHTIAFEPHYFTEVLKTLYSIQLARFESLTAALWKSYKQTDFYFSWLMEMNKWLLNMEKGQNHMWRTLSPLYKESFLKLLEGTYFIKDLSPLLPNYLTNWIHLSTPSDDLFAGSAVLAWNEMFPADIDDTVVRRAEHRVSESPDYENVLDECLQLFETLLNWAQDKGVALDARAEKLVQQLADLNEHRLMIWGTSVEGRRTVVNQFLQQELIGETASATVFVRDAEDTNIQIITEDKVQNIENLEDNQEQAQSQIAMVDYQVPAPFLNTHHLALIYPGTAKHKEMLPYLQVADSLLFTIDIDSPLTPEELDMAVTLAEEVPELAIHFLLSSEHGHRIHNQEIKTKTISRIHTYFPNARILNDFSQETGVEEMSSFIRMITHEENRKEKRTRKLLHFVKQTITYLLDQQVEMESSLMDEMKWNNETRAKINDALKKVNHIEDTKIKNMKDSYRKMKENIRQKLESRIPELLRNSSEIVDEDSNFENIHDEVNAEMNKRVVYYVKDEILPAFHRDLQGWIRDNEEDFKNLQDDLDELSEDLNRQFFEQKISLNGDFKILQDWKRDIHRMTRGSLQIENRNILKRSASSQILWKGAGKLFDVIRQDKEKLEARFKNSIESKDYSGTVKAISDEFMQQFELFEHSLDWDVGTFFTQPYEVLNEALTETQELIERTNEELNNMRKNPETYRDPLTLFKLRVLQFEWLTNRSRYRSM</sequence>
<comment type="caution">
    <text evidence="3">The sequence shown here is derived from an EMBL/GenBank/DDBJ whole genome shotgun (WGS) entry which is preliminary data.</text>
</comment>
<feature type="coiled-coil region" evidence="2">
    <location>
        <begin position="425"/>
        <end position="452"/>
    </location>
</feature>
<dbReference type="Pfam" id="PF13181">
    <property type="entry name" value="TPR_8"/>
    <property type="match status" value="1"/>
</dbReference>
<dbReference type="Gene3D" id="1.25.40.10">
    <property type="entry name" value="Tetratricopeptide repeat domain"/>
    <property type="match status" value="1"/>
</dbReference>
<dbReference type="InterPro" id="IPR019734">
    <property type="entry name" value="TPR_rpt"/>
</dbReference>
<evidence type="ECO:0000313" key="4">
    <source>
        <dbReference type="Proteomes" id="UP001500880"/>
    </source>
</evidence>
<proteinExistence type="predicted"/>
<evidence type="ECO:0000256" key="1">
    <source>
        <dbReference type="PROSITE-ProRule" id="PRU00339"/>
    </source>
</evidence>
<dbReference type="SUPFAM" id="SSF48452">
    <property type="entry name" value="TPR-like"/>
    <property type="match status" value="1"/>
</dbReference>
<name>A0ABN1B9G1_9BACI</name>
<gene>
    <name evidence="3" type="ORF">GCM10008986_19480</name>
</gene>
<dbReference type="Proteomes" id="UP001500880">
    <property type="component" value="Unassembled WGS sequence"/>
</dbReference>
<dbReference type="PROSITE" id="PS50293">
    <property type="entry name" value="TPR_REGION"/>
    <property type="match status" value="1"/>
</dbReference>
<dbReference type="EMBL" id="BAAADO010000003">
    <property type="protein sequence ID" value="GAA0493130.1"/>
    <property type="molecule type" value="Genomic_DNA"/>
</dbReference>
<feature type="coiled-coil region" evidence="2">
    <location>
        <begin position="613"/>
        <end position="655"/>
    </location>
</feature>
<organism evidence="3 4">
    <name type="scientific">Salinibacillus aidingensis</name>
    <dbReference type="NCBI Taxonomy" id="237684"/>
    <lineage>
        <taxon>Bacteria</taxon>
        <taxon>Bacillati</taxon>
        <taxon>Bacillota</taxon>
        <taxon>Bacilli</taxon>
        <taxon>Bacillales</taxon>
        <taxon>Bacillaceae</taxon>
        <taxon>Salinibacillus</taxon>
    </lineage>
</organism>